<dbReference type="InterPro" id="IPR007197">
    <property type="entry name" value="rSAM"/>
</dbReference>
<keyword evidence="4 9" id="KW-0949">S-adenosyl-L-methionine</keyword>
<dbReference type="SMART" id="SM00729">
    <property type="entry name" value="Elp3"/>
    <property type="match status" value="1"/>
</dbReference>
<dbReference type="InterPro" id="IPR010723">
    <property type="entry name" value="HemN_C"/>
</dbReference>
<comment type="similarity">
    <text evidence="1">Belongs to the anaerobic coproporphyrinogen-III oxidase family. HemW subfamily.</text>
</comment>
<dbReference type="PANTHER" id="PTHR13932:SF5">
    <property type="entry name" value="RADICAL S-ADENOSYL METHIONINE DOMAIN-CONTAINING PROTEIN 1, MITOCHONDRIAL"/>
    <property type="match status" value="1"/>
</dbReference>
<dbReference type="AlphaFoldDB" id="A0A6N3EU37"/>
<evidence type="ECO:0000256" key="5">
    <source>
        <dbReference type="ARBA" id="ARBA00022723"/>
    </source>
</evidence>
<dbReference type="PANTHER" id="PTHR13932">
    <property type="entry name" value="COPROPORPHYRINIGEN III OXIDASE"/>
    <property type="match status" value="1"/>
</dbReference>
<keyword evidence="9" id="KW-0004">4Fe-4S</keyword>
<dbReference type="EMBL" id="CACRUU010000083">
    <property type="protein sequence ID" value="VYU42361.1"/>
    <property type="molecule type" value="Genomic_DNA"/>
</dbReference>
<evidence type="ECO:0000256" key="4">
    <source>
        <dbReference type="ARBA" id="ARBA00022691"/>
    </source>
</evidence>
<dbReference type="GO" id="GO:0004109">
    <property type="term" value="F:coproporphyrinogen oxidase activity"/>
    <property type="evidence" value="ECO:0007669"/>
    <property type="project" value="InterPro"/>
</dbReference>
<organism evidence="11">
    <name type="scientific">Mediterraneibacter gnavus</name>
    <name type="common">Ruminococcus gnavus</name>
    <dbReference type="NCBI Taxonomy" id="33038"/>
    <lineage>
        <taxon>Bacteria</taxon>
        <taxon>Bacillati</taxon>
        <taxon>Bacillota</taxon>
        <taxon>Clostridia</taxon>
        <taxon>Lachnospirales</taxon>
        <taxon>Lachnospiraceae</taxon>
        <taxon>Mediterraneibacter</taxon>
    </lineage>
</organism>
<dbReference type="InterPro" id="IPR034505">
    <property type="entry name" value="Coproporphyrinogen-III_oxidase"/>
</dbReference>
<keyword evidence="3 9" id="KW-0349">Heme</keyword>
<keyword evidence="7 9" id="KW-0411">Iron-sulfur</keyword>
<dbReference type="PROSITE" id="PS51918">
    <property type="entry name" value="RADICAL_SAM"/>
    <property type="match status" value="1"/>
</dbReference>
<keyword evidence="11" id="KW-0560">Oxidoreductase</keyword>
<comment type="subcellular location">
    <subcellularLocation>
        <location evidence="9">Cytoplasm</location>
    </subcellularLocation>
</comment>
<evidence type="ECO:0000256" key="9">
    <source>
        <dbReference type="RuleBase" id="RU364116"/>
    </source>
</evidence>
<protein>
    <recommendedName>
        <fullName evidence="2 9">Heme chaperone HemW</fullName>
    </recommendedName>
</protein>
<dbReference type="GO" id="GO:0051539">
    <property type="term" value="F:4 iron, 4 sulfur cluster binding"/>
    <property type="evidence" value="ECO:0007669"/>
    <property type="project" value="UniProtKB-UniRule"/>
</dbReference>
<dbReference type="GO" id="GO:0006779">
    <property type="term" value="P:porphyrin-containing compound biosynthetic process"/>
    <property type="evidence" value="ECO:0007669"/>
    <property type="project" value="InterPro"/>
</dbReference>
<keyword evidence="9" id="KW-0963">Cytoplasm</keyword>
<dbReference type="GO" id="GO:0046872">
    <property type="term" value="F:metal ion binding"/>
    <property type="evidence" value="ECO:0007669"/>
    <property type="project" value="UniProtKB-UniRule"/>
</dbReference>
<keyword evidence="6 9" id="KW-0408">Iron</keyword>
<dbReference type="SFLD" id="SFLDS00029">
    <property type="entry name" value="Radical_SAM"/>
    <property type="match status" value="1"/>
</dbReference>
<dbReference type="InterPro" id="IPR013785">
    <property type="entry name" value="Aldolase_TIM"/>
</dbReference>
<evidence type="ECO:0000256" key="2">
    <source>
        <dbReference type="ARBA" id="ARBA00017228"/>
    </source>
</evidence>
<comment type="function">
    <text evidence="9">Probably acts as a heme chaperone, transferring heme to an unknown acceptor. Binds one molecule of heme per monomer, possibly covalently. Binds 1 [4Fe-4S] cluster. The cluster is coordinated with 3 cysteines and an exchangeable S-adenosyl-L-methionine.</text>
</comment>
<evidence type="ECO:0000313" key="11">
    <source>
        <dbReference type="EMBL" id="VYU42361.1"/>
    </source>
</evidence>
<dbReference type="SUPFAM" id="SSF102114">
    <property type="entry name" value="Radical SAM enzymes"/>
    <property type="match status" value="1"/>
</dbReference>
<dbReference type="Pfam" id="PF04055">
    <property type="entry name" value="Radical_SAM"/>
    <property type="match status" value="1"/>
</dbReference>
<evidence type="ECO:0000256" key="3">
    <source>
        <dbReference type="ARBA" id="ARBA00022617"/>
    </source>
</evidence>
<evidence type="ECO:0000256" key="6">
    <source>
        <dbReference type="ARBA" id="ARBA00023004"/>
    </source>
</evidence>
<dbReference type="InterPro" id="IPR004559">
    <property type="entry name" value="HemW-like"/>
</dbReference>
<feature type="domain" description="Radical SAM core" evidence="10">
    <location>
        <begin position="20"/>
        <end position="262"/>
    </location>
</feature>
<dbReference type="CDD" id="cd01335">
    <property type="entry name" value="Radical_SAM"/>
    <property type="match status" value="1"/>
</dbReference>
<dbReference type="InterPro" id="IPR006638">
    <property type="entry name" value="Elp3/MiaA/NifB-like_rSAM"/>
</dbReference>
<dbReference type="SFLD" id="SFLDF00288">
    <property type="entry name" value="HemN-like__clustered_with_nucl"/>
    <property type="match status" value="1"/>
</dbReference>
<sequence>MKVYSKNRLYYTVPIKKKEDRMMQKLELYIHIPFCVQKCAYCDFLSAPANDAAKAEYVDALKKEIQRYREVASSYQVSSVFVGGGTPSILSCEQMGEIFKMLRQVFTIDRDAEITIEANPGTVTEEKLEGWKQAGINRISFGLQSVNNEELKMLGRIHTYEEFRESYDMARQAGFDNINIDLISAIPGQTVKSWEHTLRTVAELHPEHISAYSLIIEEGTRFYQWYGKGQTDQEKYPPLPDEDAERQMYERTEGILEEYGFHRYEISNYAREGKECRHNLGYWSRVEYLGIGLGASSFISNTRYHLCTDMISYIERIGSGEDLREEIEVLTKEDAMEEFMFLGLRRMQGISGTQFENCFGNTIEEIYGDVIEKLEQEKMLEVKEDKIRLTKRGIDVSNYVFCEFLL</sequence>
<evidence type="ECO:0000256" key="1">
    <source>
        <dbReference type="ARBA" id="ARBA00006100"/>
    </source>
</evidence>
<reference evidence="11" key="1">
    <citation type="submission" date="2019-11" db="EMBL/GenBank/DDBJ databases">
        <authorList>
            <person name="Feng L."/>
        </authorList>
    </citation>
    <scope>NUCLEOTIDE SEQUENCE</scope>
    <source>
        <strain evidence="11">RgnavusLFYP36</strain>
    </source>
</reference>
<dbReference type="SFLD" id="SFLDF00562">
    <property type="entry name" value="HemN-like__clustered_with_heat"/>
    <property type="match status" value="1"/>
</dbReference>
<evidence type="ECO:0000256" key="8">
    <source>
        <dbReference type="ARBA" id="ARBA00023186"/>
    </source>
</evidence>
<dbReference type="Pfam" id="PF06969">
    <property type="entry name" value="HemN_C"/>
    <property type="match status" value="1"/>
</dbReference>
<dbReference type="SFLD" id="SFLDG01082">
    <property type="entry name" value="B12-binding_domain_containing"/>
    <property type="match status" value="1"/>
</dbReference>
<gene>
    <name evidence="11" type="primary">hemN</name>
    <name evidence="11" type="ORF">RGLFYP36_01491</name>
</gene>
<name>A0A6N3EU37_MEDGN</name>
<keyword evidence="5 9" id="KW-0479">Metal-binding</keyword>
<keyword evidence="8 9" id="KW-0143">Chaperone</keyword>
<accession>A0A6N3EU37</accession>
<dbReference type="Gene3D" id="3.20.20.70">
    <property type="entry name" value="Aldolase class I"/>
    <property type="match status" value="1"/>
</dbReference>
<dbReference type="SFLD" id="SFLDG01065">
    <property type="entry name" value="anaerobic_coproporphyrinogen-I"/>
    <property type="match status" value="1"/>
</dbReference>
<evidence type="ECO:0000256" key="7">
    <source>
        <dbReference type="ARBA" id="ARBA00023014"/>
    </source>
</evidence>
<evidence type="ECO:0000259" key="10">
    <source>
        <dbReference type="PROSITE" id="PS51918"/>
    </source>
</evidence>
<dbReference type="NCBIfam" id="TIGR00539">
    <property type="entry name" value="hemN_rel"/>
    <property type="match status" value="1"/>
</dbReference>
<dbReference type="GO" id="GO:0005737">
    <property type="term" value="C:cytoplasm"/>
    <property type="evidence" value="ECO:0007669"/>
    <property type="project" value="UniProtKB-SubCell"/>
</dbReference>
<proteinExistence type="inferred from homology"/>
<dbReference type="InterPro" id="IPR058240">
    <property type="entry name" value="rSAM_sf"/>
</dbReference>